<organism evidence="7 8">
    <name type="scientific">Lapidilactobacillus achengensis</name>
    <dbReference type="NCBI Taxonomy" id="2486000"/>
    <lineage>
        <taxon>Bacteria</taxon>
        <taxon>Bacillati</taxon>
        <taxon>Bacillota</taxon>
        <taxon>Bacilli</taxon>
        <taxon>Lactobacillales</taxon>
        <taxon>Lactobacillaceae</taxon>
        <taxon>Lapidilactobacillus</taxon>
    </lineage>
</organism>
<dbReference type="Proteomes" id="UP001596310">
    <property type="component" value="Unassembled WGS sequence"/>
</dbReference>
<dbReference type="InterPro" id="IPR027785">
    <property type="entry name" value="UvrD-like_helicase_C"/>
</dbReference>
<keyword evidence="3 5" id="KW-0347">Helicase</keyword>
<reference evidence="8" key="1">
    <citation type="journal article" date="2019" name="Int. J. Syst. Evol. Microbiol.">
        <title>The Global Catalogue of Microorganisms (GCM) 10K type strain sequencing project: providing services to taxonomists for standard genome sequencing and annotation.</title>
        <authorList>
            <consortium name="The Broad Institute Genomics Platform"/>
            <consortium name="The Broad Institute Genome Sequencing Center for Infectious Disease"/>
            <person name="Wu L."/>
            <person name="Ma J."/>
        </authorList>
    </citation>
    <scope>NUCLEOTIDE SEQUENCE [LARGE SCALE GENOMIC DNA]</scope>
    <source>
        <strain evidence="8">CCM 8897</strain>
    </source>
</reference>
<keyword evidence="8" id="KW-1185">Reference proteome</keyword>
<dbReference type="RefSeq" id="WP_125597218.1">
    <property type="nucleotide sequence ID" value="NZ_JBHSSM010000024.1"/>
</dbReference>
<protein>
    <submittedName>
        <fullName evidence="7">RNA polymerase recycling motor HelD</fullName>
    </submittedName>
</protein>
<comment type="caution">
    <text evidence="7">The sequence shown here is derived from an EMBL/GenBank/DDBJ whole genome shotgun (WGS) entry which is preliminary data.</text>
</comment>
<dbReference type="PROSITE" id="PS51198">
    <property type="entry name" value="UVRD_HELICASE_ATP_BIND"/>
    <property type="match status" value="1"/>
</dbReference>
<dbReference type="InterPro" id="IPR000212">
    <property type="entry name" value="DNA_helicase_UvrD/REP"/>
</dbReference>
<name>A0ABW1UQ95_9LACO</name>
<evidence type="ECO:0000313" key="7">
    <source>
        <dbReference type="EMBL" id="MFC6316119.1"/>
    </source>
</evidence>
<dbReference type="InterPro" id="IPR014016">
    <property type="entry name" value="UvrD-like_ATP-bd"/>
</dbReference>
<sequence>MYASKERQAEEQRVRQVAATIQRELEQNQQKLTNAAQETHQIELNYGDTAKINTLEVDDRMETNAAVQQQKQLVALAVENQTILAKRQQRLQRLAQSPYFGRIDIAEGTDQDTLYIGTATLMDDQDEDFLVYDWRSPVAGVYYNGTLGPVTYPTPLGPQRVELQRKRQFTIKADRITNMFDTDETVGDEVLQGVLGAAASLYMQNIVATIQREQNEIIRNTSADVLVVQGVAGSGKTSTILQRLAYLLYHSRKQLAAEQVIMFSPNHLFSNYISQVLPSLGEKNMRQVTLHEFLEKRLWEVQVEHQFTRFEKDQRSLPAATRKLRQYLESTTMMTRLRAVVQQPNFCPRFTDLLLAGEPILTQEQMQALWQQLPASLTVADKYQQTKNKLIRLLQRRVRQAIGTDWLQEQLESLSELDYLSLSAGATFTSDAEERYTLGKKLAQQHFAPIYDAIYNDFFLDLEQQYLVCLRQECPAGVSPVSWQARTETVASNFERHHVALSDTAPLLYLRDLITGGGQNHQIQYLFIDEMQDYSPAQLFYIHHAFPVAKLTLLGDGAQDLFAHETLRGELLPALKQLFPHQKIKVYSLNNSYRSTQQITHFASALLPDAPQILAFNRPGPRPKLLVCQRLLELNQQVSRACRDLLTRETMVAVLTKTQQEAEQIYATLQVDAPVTLMTEQTHHLQTGVMIMPIYLAKGLEFDAVIGYNVSADLFNAANDAYILYTIASRAMHELWLISLGAPTPLITQLAPDLYERTNA</sequence>
<dbReference type="InterPro" id="IPR048228">
    <property type="entry name" value="HelD_bacillota"/>
</dbReference>
<evidence type="ECO:0000313" key="8">
    <source>
        <dbReference type="Proteomes" id="UP001596310"/>
    </source>
</evidence>
<evidence type="ECO:0000256" key="1">
    <source>
        <dbReference type="ARBA" id="ARBA00022741"/>
    </source>
</evidence>
<dbReference type="NCBIfam" id="NF041464">
    <property type="entry name" value="HelD_BACSU"/>
    <property type="match status" value="1"/>
</dbReference>
<dbReference type="EMBL" id="JBHSSM010000024">
    <property type="protein sequence ID" value="MFC6316119.1"/>
    <property type="molecule type" value="Genomic_DNA"/>
</dbReference>
<evidence type="ECO:0000256" key="5">
    <source>
        <dbReference type="PROSITE-ProRule" id="PRU00560"/>
    </source>
</evidence>
<gene>
    <name evidence="7" type="primary">helD</name>
    <name evidence="7" type="ORF">ACFQHW_11140</name>
</gene>
<keyword evidence="2 5" id="KW-0378">Hydrolase</keyword>
<dbReference type="Gene3D" id="3.40.50.300">
    <property type="entry name" value="P-loop containing nucleotide triphosphate hydrolases"/>
    <property type="match status" value="2"/>
</dbReference>
<feature type="domain" description="UvrD-like helicase ATP-binding" evidence="6">
    <location>
        <begin position="209"/>
        <end position="596"/>
    </location>
</feature>
<dbReference type="SUPFAM" id="SSF52540">
    <property type="entry name" value="P-loop containing nucleoside triphosphate hydrolases"/>
    <property type="match status" value="1"/>
</dbReference>
<accession>A0ABW1UQ95</accession>
<keyword evidence="4 5" id="KW-0067">ATP-binding</keyword>
<evidence type="ECO:0000259" key="6">
    <source>
        <dbReference type="PROSITE" id="PS51198"/>
    </source>
</evidence>
<dbReference type="PANTHER" id="PTHR11070">
    <property type="entry name" value="UVRD / RECB / PCRA DNA HELICASE FAMILY MEMBER"/>
    <property type="match status" value="1"/>
</dbReference>
<dbReference type="InterPro" id="IPR027417">
    <property type="entry name" value="P-loop_NTPase"/>
</dbReference>
<dbReference type="Pfam" id="PF13538">
    <property type="entry name" value="UvrD_C_2"/>
    <property type="match status" value="1"/>
</dbReference>
<evidence type="ECO:0000256" key="2">
    <source>
        <dbReference type="ARBA" id="ARBA00022801"/>
    </source>
</evidence>
<proteinExistence type="predicted"/>
<dbReference type="PANTHER" id="PTHR11070:SF17">
    <property type="entry name" value="DNA HELICASE IV"/>
    <property type="match status" value="1"/>
</dbReference>
<evidence type="ECO:0000256" key="3">
    <source>
        <dbReference type="ARBA" id="ARBA00022806"/>
    </source>
</evidence>
<keyword evidence="1 5" id="KW-0547">Nucleotide-binding</keyword>
<feature type="binding site" evidence="5">
    <location>
        <begin position="230"/>
        <end position="237"/>
    </location>
    <ligand>
        <name>ATP</name>
        <dbReference type="ChEBI" id="CHEBI:30616"/>
    </ligand>
</feature>
<evidence type="ECO:0000256" key="4">
    <source>
        <dbReference type="ARBA" id="ARBA00022840"/>
    </source>
</evidence>